<dbReference type="EMBL" id="AZEU01000246">
    <property type="protein sequence ID" value="KRL41612.1"/>
    <property type="molecule type" value="Genomic_DNA"/>
</dbReference>
<feature type="domain" description="VOC" evidence="1">
    <location>
        <begin position="8"/>
        <end position="133"/>
    </location>
</feature>
<keyword evidence="3" id="KW-1185">Reference proteome</keyword>
<name>A0A0R1QB50_9LACO</name>
<evidence type="ECO:0000313" key="3">
    <source>
        <dbReference type="Proteomes" id="UP000051790"/>
    </source>
</evidence>
<accession>A0A0R1QB50</accession>
<dbReference type="PANTHER" id="PTHR36110:SF3">
    <property type="entry name" value="VOC DOMAIN-CONTAINING PROTEIN"/>
    <property type="match status" value="1"/>
</dbReference>
<dbReference type="InterPro" id="IPR004360">
    <property type="entry name" value="Glyas_Fos-R_dOase_dom"/>
</dbReference>
<dbReference type="OrthoDB" id="9785698at2"/>
<dbReference type="Pfam" id="PF00903">
    <property type="entry name" value="Glyoxalase"/>
    <property type="match status" value="1"/>
</dbReference>
<dbReference type="PROSITE" id="PS51819">
    <property type="entry name" value="VOC"/>
    <property type="match status" value="2"/>
</dbReference>
<protein>
    <submittedName>
        <fullName evidence="2">Glyoxalase bleomycin resistance protein dioxygenase</fullName>
    </submittedName>
</protein>
<comment type="caution">
    <text evidence="2">The sequence shown here is derived from an EMBL/GenBank/DDBJ whole genome shotgun (WGS) entry which is preliminary data.</text>
</comment>
<evidence type="ECO:0000259" key="1">
    <source>
        <dbReference type="PROSITE" id="PS51819"/>
    </source>
</evidence>
<feature type="domain" description="VOC" evidence="1">
    <location>
        <begin position="158"/>
        <end position="276"/>
    </location>
</feature>
<dbReference type="RefSeq" id="WP_054716702.1">
    <property type="nucleotide sequence ID" value="NZ_AZEU01000246.1"/>
</dbReference>
<gene>
    <name evidence="2" type="ORF">FD01_GL002157</name>
</gene>
<dbReference type="AlphaFoldDB" id="A0A0R1QB50"/>
<reference evidence="2 3" key="1">
    <citation type="journal article" date="2015" name="Genome Announc.">
        <title>Expanding the biotechnology potential of lactobacilli through comparative genomics of 213 strains and associated genera.</title>
        <authorList>
            <person name="Sun Z."/>
            <person name="Harris H.M."/>
            <person name="McCann A."/>
            <person name="Guo C."/>
            <person name="Argimon S."/>
            <person name="Zhang W."/>
            <person name="Yang X."/>
            <person name="Jeffery I.B."/>
            <person name="Cooney J.C."/>
            <person name="Kagawa T.F."/>
            <person name="Liu W."/>
            <person name="Song Y."/>
            <person name="Salvetti E."/>
            <person name="Wrobel A."/>
            <person name="Rasinkangas P."/>
            <person name="Parkhill J."/>
            <person name="Rea M.C."/>
            <person name="O'Sullivan O."/>
            <person name="Ritari J."/>
            <person name="Douillard F.P."/>
            <person name="Paul Ross R."/>
            <person name="Yang R."/>
            <person name="Briner A.E."/>
            <person name="Felis G.E."/>
            <person name="de Vos W.M."/>
            <person name="Barrangou R."/>
            <person name="Klaenhammer T.R."/>
            <person name="Caufield P.W."/>
            <person name="Cui Y."/>
            <person name="Zhang H."/>
            <person name="O'Toole P.W."/>
        </authorList>
    </citation>
    <scope>NUCLEOTIDE SEQUENCE [LARGE SCALE GENOMIC DNA]</scope>
    <source>
        <strain evidence="2 3">DSM 13343</strain>
    </source>
</reference>
<dbReference type="Gene3D" id="3.10.180.10">
    <property type="entry name" value="2,3-Dihydroxybiphenyl 1,2-Dioxygenase, domain 1"/>
    <property type="match status" value="2"/>
</dbReference>
<evidence type="ECO:0000313" key="2">
    <source>
        <dbReference type="EMBL" id="KRL41612.1"/>
    </source>
</evidence>
<dbReference type="GO" id="GO:0051213">
    <property type="term" value="F:dioxygenase activity"/>
    <property type="evidence" value="ECO:0007669"/>
    <property type="project" value="UniProtKB-KW"/>
</dbReference>
<proteinExistence type="predicted"/>
<dbReference type="PATRIC" id="fig|1423769.4.peg.2318"/>
<dbReference type="InterPro" id="IPR029068">
    <property type="entry name" value="Glyas_Bleomycin-R_OHBP_Dase"/>
</dbReference>
<dbReference type="SUPFAM" id="SSF54593">
    <property type="entry name" value="Glyoxalase/Bleomycin resistance protein/Dihydroxybiphenyl dioxygenase"/>
    <property type="match status" value="1"/>
</dbReference>
<dbReference type="InterPro" id="IPR052537">
    <property type="entry name" value="Extradiol_RC_dioxygenase"/>
</dbReference>
<dbReference type="Proteomes" id="UP000051790">
    <property type="component" value="Unassembled WGS sequence"/>
</dbReference>
<dbReference type="InterPro" id="IPR037523">
    <property type="entry name" value="VOC_core"/>
</dbReference>
<keyword evidence="2" id="KW-0560">Oxidoreductase</keyword>
<dbReference type="PANTHER" id="PTHR36110">
    <property type="entry name" value="RING-CLEAVING DIOXYGENASE MHQE-RELATED"/>
    <property type="match status" value="1"/>
</dbReference>
<keyword evidence="2" id="KW-0223">Dioxygenase</keyword>
<sequence>MPLPPLLGLHHVTAMASDVQATYQLMTQVLGLRLIKQTVNQDQLDTYHFYFTDDVGTPGTDLTFFFFPHQKSAVRGTNLIAKISFRVPNDDALLQWADRLAASGIESSRVTQFGDAGLEFNDADAQVYQLISDRYETSPARSQPWTHSSVPLDMAIKGLGPITINVINADRLAFVLTDMLGCHLLATDGSKQLFALGIGGHSQQVILATKPEPLTQAGFGMVHHVAFITEDLTSLQQWTTALAKFNLPHSGIVNRFYFQSDYFRPGPQLLFEIATKGPGFFQDEPEDTAGQHLILPPFLTSQREQILANLPTFEEGDVK</sequence>
<organism evidence="2 3">
    <name type="scientific">Lacticaseibacillus manihotivorans DSM 13343 = JCM 12514</name>
    <dbReference type="NCBI Taxonomy" id="1423769"/>
    <lineage>
        <taxon>Bacteria</taxon>
        <taxon>Bacillati</taxon>
        <taxon>Bacillota</taxon>
        <taxon>Bacilli</taxon>
        <taxon>Lactobacillales</taxon>
        <taxon>Lactobacillaceae</taxon>
        <taxon>Lacticaseibacillus</taxon>
    </lineage>
</organism>